<comment type="caution">
    <text evidence="2">The sequence shown here is derived from an EMBL/GenBank/DDBJ whole genome shotgun (WGS) entry which is preliminary data.</text>
</comment>
<feature type="region of interest" description="Disordered" evidence="1">
    <location>
        <begin position="108"/>
        <end position="149"/>
    </location>
</feature>
<dbReference type="EMBL" id="QUQO01000001">
    <property type="protein sequence ID" value="RFB05788.1"/>
    <property type="molecule type" value="Genomic_DNA"/>
</dbReference>
<gene>
    <name evidence="2" type="ORF">DX908_11230</name>
</gene>
<protein>
    <recommendedName>
        <fullName evidence="4">PilZ domain-containing protein</fullName>
    </recommendedName>
</protein>
<keyword evidence="3" id="KW-1185">Reference proteome</keyword>
<dbReference type="InParanoid" id="A0A371RK12"/>
<evidence type="ECO:0000256" key="1">
    <source>
        <dbReference type="SAM" id="MobiDB-lite"/>
    </source>
</evidence>
<dbReference type="Proteomes" id="UP000264589">
    <property type="component" value="Unassembled WGS sequence"/>
</dbReference>
<accession>A0A371RK12</accession>
<proteinExistence type="predicted"/>
<evidence type="ECO:0008006" key="4">
    <source>
        <dbReference type="Google" id="ProtNLM"/>
    </source>
</evidence>
<sequence>MAIISEGLSGVSLFDMIPQTESTTFRSERREMLIYLATMREAAREFQAGRLDYARQLVTTSNQGTALRSSQTVLDFWGCENDSGKVQEEEERPYPDLYDGGVPLASAKDAGPGKAAPFGVQYETDSDSHDSATSGGGDSSSGGFSSMTAEEARKTRNKMLIGLIICAIIGTISVRRSMRSRKAVRQMCFINIKIKHEKDYYRALMLDVGIAGSKICHKAEMEKNDRLDVLICGKWLKARVRWSNGGYSGISFLHPLSTHQLAEVLLESDELKSPQSDGSAASAA</sequence>
<evidence type="ECO:0000313" key="2">
    <source>
        <dbReference type="EMBL" id="RFB05788.1"/>
    </source>
</evidence>
<dbReference type="AlphaFoldDB" id="A0A371RK12"/>
<evidence type="ECO:0000313" key="3">
    <source>
        <dbReference type="Proteomes" id="UP000264589"/>
    </source>
</evidence>
<reference evidence="2 3" key="1">
    <citation type="submission" date="2018-08" db="EMBL/GenBank/DDBJ databases">
        <title>Parvularcula sp. SM1705, isolated from surface water of the South Sea China.</title>
        <authorList>
            <person name="Sun L."/>
        </authorList>
    </citation>
    <scope>NUCLEOTIDE SEQUENCE [LARGE SCALE GENOMIC DNA]</scope>
    <source>
        <strain evidence="2 3">SM1705</strain>
    </source>
</reference>
<name>A0A371RK12_9PROT</name>
<organism evidence="2 3">
    <name type="scientific">Parvularcula marina</name>
    <dbReference type="NCBI Taxonomy" id="2292771"/>
    <lineage>
        <taxon>Bacteria</taxon>
        <taxon>Pseudomonadati</taxon>
        <taxon>Pseudomonadota</taxon>
        <taxon>Alphaproteobacteria</taxon>
        <taxon>Parvularculales</taxon>
        <taxon>Parvularculaceae</taxon>
        <taxon>Parvularcula</taxon>
    </lineage>
</organism>